<comment type="caution">
    <text evidence="2">The sequence shown here is derived from an EMBL/GenBank/DDBJ whole genome shotgun (WGS) entry which is preliminary data.</text>
</comment>
<name>A0A7C9VP83_9PSEU</name>
<dbReference type="Proteomes" id="UP000481360">
    <property type="component" value="Unassembled WGS sequence"/>
</dbReference>
<keyword evidence="1" id="KW-0732">Signal</keyword>
<protein>
    <submittedName>
        <fullName evidence="2">Uncharacterized protein</fullName>
    </submittedName>
</protein>
<evidence type="ECO:0000256" key="1">
    <source>
        <dbReference type="SAM" id="SignalP"/>
    </source>
</evidence>
<evidence type="ECO:0000313" key="3">
    <source>
        <dbReference type="Proteomes" id="UP000481360"/>
    </source>
</evidence>
<dbReference type="AlphaFoldDB" id="A0A7C9VP83"/>
<dbReference type="EMBL" id="JAAMPJ010000004">
    <property type="protein sequence ID" value="NGY60974.1"/>
    <property type="molecule type" value="Genomic_DNA"/>
</dbReference>
<reference evidence="2 3" key="1">
    <citation type="submission" date="2020-03" db="EMBL/GenBank/DDBJ databases">
        <title>Isolation and identification of active actinomycetes.</title>
        <authorList>
            <person name="Sun X."/>
        </authorList>
    </citation>
    <scope>NUCLEOTIDE SEQUENCE [LARGE SCALE GENOMIC DNA]</scope>
    <source>
        <strain evidence="2 3">NEAU-D13</strain>
    </source>
</reference>
<keyword evidence="3" id="KW-1185">Reference proteome</keyword>
<feature type="signal peptide" evidence="1">
    <location>
        <begin position="1"/>
        <end position="22"/>
    </location>
</feature>
<evidence type="ECO:0000313" key="2">
    <source>
        <dbReference type="EMBL" id="NGY60974.1"/>
    </source>
</evidence>
<feature type="chain" id="PRO_5038809957" evidence="1">
    <location>
        <begin position="23"/>
        <end position="123"/>
    </location>
</feature>
<proteinExistence type="predicted"/>
<organism evidence="2 3">
    <name type="scientific">Lentzea alba</name>
    <dbReference type="NCBI Taxonomy" id="2714351"/>
    <lineage>
        <taxon>Bacteria</taxon>
        <taxon>Bacillati</taxon>
        <taxon>Actinomycetota</taxon>
        <taxon>Actinomycetes</taxon>
        <taxon>Pseudonocardiales</taxon>
        <taxon>Pseudonocardiaceae</taxon>
        <taxon>Lentzea</taxon>
    </lineage>
</organism>
<dbReference type="RefSeq" id="WP_166046927.1">
    <property type="nucleotide sequence ID" value="NZ_JAAMPJ010000004.1"/>
</dbReference>
<gene>
    <name evidence="2" type="ORF">G7043_18745</name>
</gene>
<sequence>MAIGRLMLAVACALVLTAPSTAASTSSQVYRPAIMRMEYTVGTVTGVVHAPRTLVGERPIVFDYRTDDNRAQTLARRGFIVVLVSDAAVLTRHLELWRDLHADTGPLAERFAGFAGHFAVAEP</sequence>
<accession>A0A7C9VP83</accession>